<evidence type="ECO:0000256" key="4">
    <source>
        <dbReference type="PIRSR" id="PIRSR000350-3"/>
    </source>
</evidence>
<dbReference type="PRINTS" id="PR00368">
    <property type="entry name" value="FADPNR"/>
</dbReference>
<evidence type="ECO:0000256" key="2">
    <source>
        <dbReference type="ARBA" id="ARBA00022630"/>
    </source>
</evidence>
<organism evidence="8 9">
    <name type="scientific">Phycicoccus flavus</name>
    <dbReference type="NCBI Taxonomy" id="2502783"/>
    <lineage>
        <taxon>Bacteria</taxon>
        <taxon>Bacillati</taxon>
        <taxon>Actinomycetota</taxon>
        <taxon>Actinomycetes</taxon>
        <taxon>Micrococcales</taxon>
        <taxon>Intrasporangiaceae</taxon>
        <taxon>Phycicoccus</taxon>
    </lineage>
</organism>
<dbReference type="AlphaFoldDB" id="A0A8T6R588"/>
<sequence>MSEDQHVDLVVLGLGPGGESVATEAAKAGMRVVGIDERLVGGECPYFGCIPSKMMIRAANSLEESRRVATLAGSAEATPDFTPVARRIREEATTDWDDAVAVQRLEDAGVRFVRGHGRLAGPGVVEVAGQRFVASAGVVLNTGTAPAAPPVDGLAGTGFWTNREALQATEAPASLVVVGGGAIGSELAQAFARFGSRVSLVETAPRILSLEEPEASEVVAGAFAEDGIQVLAGASVGSVREADGRFAVVVTDAGGTELTLDADRLLVAAGRRPNLADVGLDTVGLDPAARSVEVDERMRAGEKLWAIGDITGKGAFTHMSMYQAGIAVRDLTGSDGPWASYHAVPRVTYTDPEVGAVGLTEQQARDAGVEVRVGLTTALGSRGWIHGPGGKGMVKLVEDAAAGHLVGATSAGPTGGEVLSMLATAVHARVPTAVLREQVFAYPTFHRAVSDALADLGS</sequence>
<dbReference type="RefSeq" id="WP_165566670.1">
    <property type="nucleotide sequence ID" value="NZ_SAYU02000041.1"/>
</dbReference>
<dbReference type="SUPFAM" id="SSF51905">
    <property type="entry name" value="FAD/NAD(P)-binding domain"/>
    <property type="match status" value="1"/>
</dbReference>
<dbReference type="Pfam" id="PF02852">
    <property type="entry name" value="Pyr_redox_dim"/>
    <property type="match status" value="1"/>
</dbReference>
<evidence type="ECO:0000259" key="7">
    <source>
        <dbReference type="Pfam" id="PF07992"/>
    </source>
</evidence>
<dbReference type="SUPFAM" id="SSF55424">
    <property type="entry name" value="FAD/NAD-linked reductases, dimerisation (C-terminal) domain"/>
    <property type="match status" value="1"/>
</dbReference>
<accession>A0A8T6R588</accession>
<feature type="binding site" evidence="4">
    <location>
        <position position="270"/>
    </location>
    <ligand>
        <name>NAD(+)</name>
        <dbReference type="ChEBI" id="CHEBI:57540"/>
    </ligand>
</feature>
<keyword evidence="9" id="KW-1185">Reference proteome</keyword>
<feature type="domain" description="FAD/NAD(P)-binding" evidence="7">
    <location>
        <begin position="8"/>
        <end position="324"/>
    </location>
</feature>
<dbReference type="PANTHER" id="PTHR43014:SF2">
    <property type="entry name" value="MERCURIC REDUCTASE"/>
    <property type="match status" value="1"/>
</dbReference>
<evidence type="ECO:0000256" key="5">
    <source>
        <dbReference type="PIRSR" id="PIRSR000350-4"/>
    </source>
</evidence>
<evidence type="ECO:0000256" key="3">
    <source>
        <dbReference type="ARBA" id="ARBA00022827"/>
    </source>
</evidence>
<reference evidence="8" key="1">
    <citation type="submission" date="2020-03" db="EMBL/GenBank/DDBJ databases">
        <title>Phycicoccus flavus sp. nov., a novel endophytic actinobacterium isolated from branch of Kandelia candel.</title>
        <authorList>
            <person name="Tuo L."/>
        </authorList>
    </citation>
    <scope>NUCLEOTIDE SEQUENCE</scope>
    <source>
        <strain evidence="8">CMS6Z-2</strain>
    </source>
</reference>
<gene>
    <name evidence="8" type="ORF">EPD83_012795</name>
</gene>
<dbReference type="Proteomes" id="UP000287866">
    <property type="component" value="Unassembled WGS sequence"/>
</dbReference>
<evidence type="ECO:0000313" key="9">
    <source>
        <dbReference type="Proteomes" id="UP000287866"/>
    </source>
</evidence>
<dbReference type="GO" id="GO:0003955">
    <property type="term" value="F:NAD(P)H dehydrogenase (quinone) activity"/>
    <property type="evidence" value="ECO:0007669"/>
    <property type="project" value="TreeGrafter"/>
</dbReference>
<feature type="binding site" evidence="4">
    <location>
        <begin position="179"/>
        <end position="186"/>
    </location>
    <ligand>
        <name>NAD(+)</name>
        <dbReference type="ChEBI" id="CHEBI:57540"/>
    </ligand>
</feature>
<comment type="caution">
    <text evidence="8">The sequence shown here is derived from an EMBL/GenBank/DDBJ whole genome shotgun (WGS) entry which is preliminary data.</text>
</comment>
<dbReference type="Gene3D" id="3.30.390.30">
    <property type="match status" value="1"/>
</dbReference>
<feature type="binding site" evidence="4">
    <location>
        <position position="309"/>
    </location>
    <ligand>
        <name>FAD</name>
        <dbReference type="ChEBI" id="CHEBI:57692"/>
    </ligand>
</feature>
<dbReference type="Gene3D" id="3.50.50.60">
    <property type="entry name" value="FAD/NAD(P)-binding domain"/>
    <property type="match status" value="2"/>
</dbReference>
<feature type="binding site" evidence="4">
    <location>
        <position position="202"/>
    </location>
    <ligand>
        <name>NAD(+)</name>
        <dbReference type="ChEBI" id="CHEBI:57540"/>
    </ligand>
</feature>
<feature type="domain" description="Pyridine nucleotide-disulphide oxidoreductase dimerisation" evidence="6">
    <location>
        <begin position="344"/>
        <end position="452"/>
    </location>
</feature>
<comment type="similarity">
    <text evidence="1">Belongs to the class-I pyridine nucleotide-disulfide oxidoreductase family.</text>
</comment>
<evidence type="ECO:0000313" key="8">
    <source>
        <dbReference type="EMBL" id="NHA68922.1"/>
    </source>
</evidence>
<dbReference type="PIRSF" id="PIRSF000350">
    <property type="entry name" value="Mercury_reductase_MerA"/>
    <property type="match status" value="1"/>
</dbReference>
<keyword evidence="4" id="KW-0547">Nucleotide-binding</keyword>
<dbReference type="InterPro" id="IPR004099">
    <property type="entry name" value="Pyr_nucl-diS_OxRdtase_dimer"/>
</dbReference>
<name>A0A8T6R588_9MICO</name>
<dbReference type="Pfam" id="PF07992">
    <property type="entry name" value="Pyr_redox_2"/>
    <property type="match status" value="1"/>
</dbReference>
<protein>
    <submittedName>
        <fullName evidence="8">NAD(P)/FAD-dependent oxidoreductase</fullName>
    </submittedName>
</protein>
<evidence type="ECO:0000259" key="6">
    <source>
        <dbReference type="Pfam" id="PF02852"/>
    </source>
</evidence>
<feature type="binding site" evidence="4">
    <location>
        <position position="53"/>
    </location>
    <ligand>
        <name>FAD</name>
        <dbReference type="ChEBI" id="CHEBI:57692"/>
    </ligand>
</feature>
<proteinExistence type="inferred from homology"/>
<dbReference type="EMBL" id="SAYU02000041">
    <property type="protein sequence ID" value="NHA68922.1"/>
    <property type="molecule type" value="Genomic_DNA"/>
</dbReference>
<feature type="binding site" evidence="4">
    <location>
        <position position="117"/>
    </location>
    <ligand>
        <name>FAD</name>
        <dbReference type="ChEBI" id="CHEBI:57692"/>
    </ligand>
</feature>
<dbReference type="GO" id="GO:0050660">
    <property type="term" value="F:flavin adenine dinucleotide binding"/>
    <property type="evidence" value="ECO:0007669"/>
    <property type="project" value="TreeGrafter"/>
</dbReference>
<dbReference type="InterPro" id="IPR036188">
    <property type="entry name" value="FAD/NAD-bd_sf"/>
</dbReference>
<dbReference type="InterPro" id="IPR023753">
    <property type="entry name" value="FAD/NAD-binding_dom"/>
</dbReference>
<dbReference type="PRINTS" id="PR00411">
    <property type="entry name" value="PNDRDTASEI"/>
</dbReference>
<dbReference type="InterPro" id="IPR016156">
    <property type="entry name" value="FAD/NAD-linked_Rdtase_dimer_sf"/>
</dbReference>
<evidence type="ECO:0000256" key="1">
    <source>
        <dbReference type="ARBA" id="ARBA00007532"/>
    </source>
</evidence>
<keyword evidence="4" id="KW-0520">NAD</keyword>
<keyword evidence="2" id="KW-0285">Flavoprotein</keyword>
<dbReference type="PANTHER" id="PTHR43014">
    <property type="entry name" value="MERCURIC REDUCTASE"/>
    <property type="match status" value="1"/>
</dbReference>
<keyword evidence="3 4" id="KW-0274">FAD</keyword>
<dbReference type="InterPro" id="IPR001100">
    <property type="entry name" value="Pyr_nuc-diS_OxRdtase"/>
</dbReference>
<feature type="disulfide bond" description="Redox-active" evidence="5">
    <location>
        <begin position="44"/>
        <end position="49"/>
    </location>
</feature>
<comment type="cofactor">
    <cofactor evidence="4">
        <name>FAD</name>
        <dbReference type="ChEBI" id="CHEBI:57692"/>
    </cofactor>
    <text evidence="4">Binds 1 FAD per subunit.</text>
</comment>